<dbReference type="GO" id="GO:0016829">
    <property type="term" value="F:lyase activity"/>
    <property type="evidence" value="ECO:0007669"/>
    <property type="project" value="UniProtKB-KW"/>
</dbReference>
<evidence type="ECO:0000313" key="3">
    <source>
        <dbReference type="Proteomes" id="UP000197153"/>
    </source>
</evidence>
<protein>
    <submittedName>
        <fullName evidence="2">Pectate lyase</fullName>
    </submittedName>
</protein>
<keyword evidence="3" id="KW-1185">Reference proteome</keyword>
<evidence type="ECO:0000256" key="1">
    <source>
        <dbReference type="SAM" id="SignalP"/>
    </source>
</evidence>
<dbReference type="InterPro" id="IPR006626">
    <property type="entry name" value="PbH1"/>
</dbReference>
<feature type="chain" id="PRO_5013304016" evidence="1">
    <location>
        <begin position="26"/>
        <end position="673"/>
    </location>
</feature>
<evidence type="ECO:0000313" key="2">
    <source>
        <dbReference type="EMBL" id="ASG25323.1"/>
    </source>
</evidence>
<dbReference type="RefSeq" id="WP_088875690.1">
    <property type="nucleotide sequence ID" value="NZ_CP022113.1"/>
</dbReference>
<dbReference type="EMBL" id="CP022113">
    <property type="protein sequence ID" value="ASG25323.1"/>
    <property type="molecule type" value="Genomic_DNA"/>
</dbReference>
<dbReference type="PANTHER" id="PTHR36453">
    <property type="entry name" value="SECRETED PROTEIN-RELATED"/>
    <property type="match status" value="1"/>
</dbReference>
<dbReference type="SMART" id="SM00710">
    <property type="entry name" value="PbH1"/>
    <property type="match status" value="8"/>
</dbReference>
<dbReference type="KEGG" id="nao:Y958_30770"/>
<dbReference type="Gene3D" id="2.160.20.10">
    <property type="entry name" value="Single-stranded right-handed beta-helix, Pectin lyase-like"/>
    <property type="match status" value="2"/>
</dbReference>
<accession>A0A248K2X4</accession>
<proteinExistence type="predicted"/>
<organism evidence="2 3">
    <name type="scientific">Nitrospirillum viridazoti CBAmc</name>
    <dbReference type="NCBI Taxonomy" id="1441467"/>
    <lineage>
        <taxon>Bacteria</taxon>
        <taxon>Pseudomonadati</taxon>
        <taxon>Pseudomonadota</taxon>
        <taxon>Alphaproteobacteria</taxon>
        <taxon>Rhodospirillales</taxon>
        <taxon>Azospirillaceae</taxon>
        <taxon>Nitrospirillum</taxon>
        <taxon>Nitrospirillum viridazoti</taxon>
    </lineage>
</organism>
<dbReference type="PANTHER" id="PTHR36453:SF1">
    <property type="entry name" value="RIGHT HANDED BETA HELIX DOMAIN-CONTAINING PROTEIN"/>
    <property type="match status" value="1"/>
</dbReference>
<dbReference type="InterPro" id="IPR012334">
    <property type="entry name" value="Pectin_lyas_fold"/>
</dbReference>
<feature type="signal peptide" evidence="1">
    <location>
        <begin position="1"/>
        <end position="25"/>
    </location>
</feature>
<dbReference type="Proteomes" id="UP000197153">
    <property type="component" value="Chromosome 4"/>
</dbReference>
<name>A0A248K2X4_9PROT</name>
<gene>
    <name evidence="2" type="ORF">Y958_30770</name>
</gene>
<reference evidence="2 3" key="1">
    <citation type="submission" date="2017-06" db="EMBL/GenBank/DDBJ databases">
        <title>Complete genome sequence of Nitrospirillum amazonense strain CBAmC, an endophytic nitrogen-fixing and plant growth-promoting bacterium, isolated from sugarcane.</title>
        <authorList>
            <person name="Schwab S."/>
            <person name="dos Santos Teixeira K.R."/>
            <person name="Simoes Araujo J.L."/>
            <person name="Soares Vidal M."/>
            <person name="Borges de Freitas H.R."/>
            <person name="Rivello Crivelaro A.L."/>
            <person name="Bueno de Camargo Nunes A."/>
            <person name="dos Santos C.M."/>
            <person name="Palmeira da Silva Rosa D."/>
            <person name="da Silva Padilha D."/>
            <person name="da Silva E."/>
            <person name="Araujo Terra L."/>
            <person name="Soares Mendes V."/>
            <person name="Farinelli L."/>
            <person name="Magalhaes Cruz L."/>
            <person name="Baldani J.I."/>
        </authorList>
    </citation>
    <scope>NUCLEOTIDE SEQUENCE [LARGE SCALE GENOMIC DNA]</scope>
    <source>
        <strain evidence="2 3">CBAmC</strain>
    </source>
</reference>
<keyword evidence="2" id="KW-0456">Lyase</keyword>
<dbReference type="AlphaFoldDB" id="A0A248K2X4"/>
<sequence length="673" mass="73118">MITPPPWPRLLLAGVLLLLPGVAVAAESVTFHVAPGGDDSASGTMTRPFRTLVRAQAAVRTANRDRDVTVELAAGTYALDRPLVFAATDGGQGDHRVVWKAAAGAEALISGGTRVTGWALADAENDIYVADVPKGLDSRQLWIDGTAADRPAIEITHHDVEFTAHGFILKNPALANVAAVKAPQRLEVEATGIFTDRYSPVERIDGMQVTLKQPAWDNNSWGYDTLNKPFMPDQARLFLVNAPEFFGKRSEWHLNQNQWYIDPAAGKLYVKPRPDADITTMTIILPRLEALVAVGGSYDHPIRNLTFQGLRFSHTSWMGPSRDTGYVNQQSGAYLKEVSPLRPVDASATCGWGCPEFESMRQKWDQIPGAVQVSAARDITFTGNTFSQLGQVALGIGNDANAHLTGVGLGTDGVTVLGNRFAVIAGGAIMAGGVRVEAHHPADPRQVNRDLTIADNVITDVARDYKDNAAVLATYIDRADILHNDISDANYDGIAIGWGWGYNDVGGNRNYRENQKGYLHNPVFDQPTVLRNMTVAGNRIHGVKKWFFDGGAIYNLSANPGTVIRDNHVFDIADRIGIYLDEGSKHLRVEGNVVETDGYWLNANTVGKSFAWGVTADNAATGNWHNSSRVGGRWRAEIGMRVEDDHLLPDRAWPAAALAVIRQAGPRPGSNCR</sequence>
<keyword evidence="1" id="KW-0732">Signal</keyword>
<dbReference type="SUPFAM" id="SSF51126">
    <property type="entry name" value="Pectin lyase-like"/>
    <property type="match status" value="1"/>
</dbReference>
<dbReference type="InterPro" id="IPR011050">
    <property type="entry name" value="Pectin_lyase_fold/virulence"/>
</dbReference>